<dbReference type="PANTHER" id="PTHR10746:SF6">
    <property type="entry name" value="LARGE RIBOSOMAL SUBUNIT PROTEIN UL4M"/>
    <property type="match status" value="1"/>
</dbReference>
<proteinExistence type="inferred from homology"/>
<keyword evidence="5" id="KW-0694">RNA-binding</keyword>
<evidence type="ECO:0000256" key="1">
    <source>
        <dbReference type="ARBA" id="ARBA00010528"/>
    </source>
</evidence>
<organism evidence="7 8">
    <name type="scientific">Candidatus Xianfuyuplasma coldseepsis</name>
    <dbReference type="NCBI Taxonomy" id="2782163"/>
    <lineage>
        <taxon>Bacteria</taxon>
        <taxon>Bacillati</taxon>
        <taxon>Mycoplasmatota</taxon>
        <taxon>Mollicutes</taxon>
        <taxon>Candidatus Izemoplasmatales</taxon>
        <taxon>Candidatus Izemoplasmataceae</taxon>
        <taxon>Candidatus Xianfuyuplasma</taxon>
    </lineage>
</organism>
<evidence type="ECO:0000313" key="8">
    <source>
        <dbReference type="Proteomes" id="UP000514720"/>
    </source>
</evidence>
<feature type="compositionally biased region" description="Basic residues" evidence="6">
    <location>
        <begin position="60"/>
        <end position="71"/>
    </location>
</feature>
<keyword evidence="5" id="KW-0699">rRNA-binding</keyword>
<dbReference type="NCBIfam" id="TIGR03953">
    <property type="entry name" value="rplD_bact"/>
    <property type="match status" value="1"/>
</dbReference>
<gene>
    <name evidence="5 7" type="primary">rplD</name>
    <name evidence="7" type="ORF">G4Z02_05270</name>
</gene>
<evidence type="ECO:0000256" key="5">
    <source>
        <dbReference type="HAMAP-Rule" id="MF_01328"/>
    </source>
</evidence>
<dbReference type="PANTHER" id="PTHR10746">
    <property type="entry name" value="50S RIBOSOMAL PROTEIN L4"/>
    <property type="match status" value="1"/>
</dbReference>
<dbReference type="Gene3D" id="3.40.1370.10">
    <property type="match status" value="1"/>
</dbReference>
<evidence type="ECO:0000256" key="3">
    <source>
        <dbReference type="ARBA" id="ARBA00023274"/>
    </source>
</evidence>
<dbReference type="AlphaFoldDB" id="A0A7L7KQT8"/>
<name>A0A7L7KQT8_9MOLU</name>
<evidence type="ECO:0000256" key="4">
    <source>
        <dbReference type="ARBA" id="ARBA00035244"/>
    </source>
</evidence>
<reference evidence="7 8" key="1">
    <citation type="submission" date="2020-02" db="EMBL/GenBank/DDBJ databases">
        <authorList>
            <person name="Zheng R.K."/>
            <person name="Sun C.M."/>
        </authorList>
    </citation>
    <scope>NUCLEOTIDE SEQUENCE [LARGE SCALE GENOMIC DNA]</scope>
    <source>
        <strain evidence="8">zrk13</strain>
    </source>
</reference>
<evidence type="ECO:0000256" key="6">
    <source>
        <dbReference type="SAM" id="MobiDB-lite"/>
    </source>
</evidence>
<accession>A0A7L7KQT8</accession>
<keyword evidence="2 5" id="KW-0689">Ribosomal protein</keyword>
<feature type="region of interest" description="Disordered" evidence="6">
    <location>
        <begin position="44"/>
        <end position="77"/>
    </location>
</feature>
<dbReference type="Proteomes" id="UP000514720">
    <property type="component" value="Chromosome"/>
</dbReference>
<keyword evidence="8" id="KW-1185">Reference proteome</keyword>
<dbReference type="EMBL" id="CP048914">
    <property type="protein sequence ID" value="QMS85180.1"/>
    <property type="molecule type" value="Genomic_DNA"/>
</dbReference>
<dbReference type="InterPro" id="IPR023574">
    <property type="entry name" value="Ribosomal_uL4_dom_sf"/>
</dbReference>
<dbReference type="GO" id="GO:0003735">
    <property type="term" value="F:structural constituent of ribosome"/>
    <property type="evidence" value="ECO:0007669"/>
    <property type="project" value="InterPro"/>
</dbReference>
<evidence type="ECO:0000256" key="2">
    <source>
        <dbReference type="ARBA" id="ARBA00022980"/>
    </source>
</evidence>
<comment type="similarity">
    <text evidence="1 5">Belongs to the universal ribosomal protein uL4 family.</text>
</comment>
<dbReference type="Pfam" id="PF00573">
    <property type="entry name" value="Ribosomal_L4"/>
    <property type="match status" value="1"/>
</dbReference>
<keyword evidence="3 5" id="KW-0687">Ribonucleoprotein</keyword>
<dbReference type="GO" id="GO:0005840">
    <property type="term" value="C:ribosome"/>
    <property type="evidence" value="ECO:0007669"/>
    <property type="project" value="UniProtKB-KW"/>
</dbReference>
<dbReference type="GO" id="GO:0019843">
    <property type="term" value="F:rRNA binding"/>
    <property type="evidence" value="ECO:0007669"/>
    <property type="project" value="UniProtKB-UniRule"/>
</dbReference>
<dbReference type="InterPro" id="IPR002136">
    <property type="entry name" value="Ribosomal_uL4"/>
</dbReference>
<protein>
    <recommendedName>
        <fullName evidence="4 5">Large ribosomal subunit protein uL4</fullName>
    </recommendedName>
</protein>
<dbReference type="GO" id="GO:0006412">
    <property type="term" value="P:translation"/>
    <property type="evidence" value="ECO:0007669"/>
    <property type="project" value="UniProtKB-UniRule"/>
</dbReference>
<dbReference type="RefSeq" id="WP_258876957.1">
    <property type="nucleotide sequence ID" value="NZ_CP048914.1"/>
</dbReference>
<dbReference type="InterPro" id="IPR013005">
    <property type="entry name" value="Ribosomal_uL4-like"/>
</dbReference>
<comment type="function">
    <text evidence="5">Forms part of the polypeptide exit tunnel.</text>
</comment>
<dbReference type="KEGG" id="xcl:G4Z02_05270"/>
<comment type="function">
    <text evidence="5">One of the primary rRNA binding proteins, this protein initially binds near the 5'-end of the 23S rRNA. It is important during the early stages of 50S assembly. It makes multiple contacts with different domains of the 23S rRNA in the assembled 50S subunit and ribosome.</text>
</comment>
<dbReference type="SUPFAM" id="SSF52166">
    <property type="entry name" value="Ribosomal protein L4"/>
    <property type="match status" value="1"/>
</dbReference>
<comment type="subunit">
    <text evidence="5">Part of the 50S ribosomal subunit.</text>
</comment>
<sequence>MAKVTLFNQTGENVGDIELNDAVFGIEPNEQAVYDVVKAQRAAMRQGTHSTKNRSAVRGGGRKPWRQKGTGRARVGTNRSPLWTGGGIVFGPSPRKYILKVNKKVRRLALKSVLSSKLQEENFKVLDQLTLEQIKTKDMVNVLNNLKVEGKVAFVLDKPNTTLALAARNIPGVTVTTVDHVSVYELLNVKTVVLTADAVKKYEEVLG</sequence>
<dbReference type="HAMAP" id="MF_01328_B">
    <property type="entry name" value="Ribosomal_uL4_B"/>
    <property type="match status" value="1"/>
</dbReference>
<evidence type="ECO:0000313" key="7">
    <source>
        <dbReference type="EMBL" id="QMS85180.1"/>
    </source>
</evidence>
<dbReference type="GO" id="GO:1990904">
    <property type="term" value="C:ribonucleoprotein complex"/>
    <property type="evidence" value="ECO:0007669"/>
    <property type="project" value="UniProtKB-KW"/>
</dbReference>